<keyword evidence="16" id="KW-1185">Reference proteome</keyword>
<dbReference type="PANTHER" id="PTHR10890">
    <property type="entry name" value="CYSTEINYL-TRNA SYNTHETASE"/>
    <property type="match status" value="1"/>
</dbReference>
<dbReference type="PRINTS" id="PR00983">
    <property type="entry name" value="TRNASYNTHCYS"/>
</dbReference>
<evidence type="ECO:0000256" key="9">
    <source>
        <dbReference type="ARBA" id="ARBA00022840"/>
    </source>
</evidence>
<keyword evidence="8 13" id="KW-0862">Zinc</keyword>
<dbReference type="CDD" id="cd00672">
    <property type="entry name" value="CysRS_core"/>
    <property type="match status" value="1"/>
</dbReference>
<dbReference type="PANTHER" id="PTHR10890:SF30">
    <property type="entry name" value="CYSTEINE--TRNA LIGASE"/>
    <property type="match status" value="1"/>
</dbReference>
<evidence type="ECO:0000256" key="6">
    <source>
        <dbReference type="ARBA" id="ARBA00022723"/>
    </source>
</evidence>
<evidence type="ECO:0000256" key="12">
    <source>
        <dbReference type="ARBA" id="ARBA00047398"/>
    </source>
</evidence>
<dbReference type="EC" id="6.1.1.16" evidence="13"/>
<comment type="cofactor">
    <cofactor evidence="13">
        <name>Zn(2+)</name>
        <dbReference type="ChEBI" id="CHEBI:29105"/>
    </cofactor>
    <text evidence="13">Binds 1 zinc ion per subunit.</text>
</comment>
<keyword evidence="9 13" id="KW-0067">ATP-binding</keyword>
<dbReference type="Pfam" id="PF09190">
    <property type="entry name" value="DALR_2"/>
    <property type="match status" value="1"/>
</dbReference>
<feature type="short sequence motif" description="'HIGH' region" evidence="13">
    <location>
        <begin position="30"/>
        <end position="40"/>
    </location>
</feature>
<dbReference type="Gene3D" id="1.20.120.1910">
    <property type="entry name" value="Cysteine-tRNA ligase, C-terminal anti-codon recognition domain"/>
    <property type="match status" value="1"/>
</dbReference>
<evidence type="ECO:0000256" key="3">
    <source>
        <dbReference type="ARBA" id="ARBA00011245"/>
    </source>
</evidence>
<dbReference type="InterPro" id="IPR014729">
    <property type="entry name" value="Rossmann-like_a/b/a_fold"/>
</dbReference>
<feature type="binding site" evidence="13">
    <location>
        <position position="236"/>
    </location>
    <ligand>
        <name>Zn(2+)</name>
        <dbReference type="ChEBI" id="CHEBI:29105"/>
    </ligand>
</feature>
<keyword evidence="5 13" id="KW-0436">Ligase</keyword>
<keyword evidence="10 13" id="KW-0648">Protein biosynthesis</keyword>
<dbReference type="Pfam" id="PF01406">
    <property type="entry name" value="tRNA-synt_1e"/>
    <property type="match status" value="1"/>
</dbReference>
<dbReference type="EMBL" id="WEGJ01000007">
    <property type="protein sequence ID" value="MQY12475.1"/>
    <property type="molecule type" value="Genomic_DNA"/>
</dbReference>
<dbReference type="GO" id="GO:0005524">
    <property type="term" value="F:ATP binding"/>
    <property type="evidence" value="ECO:0007669"/>
    <property type="project" value="UniProtKB-UniRule"/>
</dbReference>
<dbReference type="GO" id="GO:0004817">
    <property type="term" value="F:cysteine-tRNA ligase activity"/>
    <property type="evidence" value="ECO:0007669"/>
    <property type="project" value="UniProtKB-UniRule"/>
</dbReference>
<dbReference type="NCBIfam" id="TIGR00435">
    <property type="entry name" value="cysS"/>
    <property type="match status" value="1"/>
</dbReference>
<dbReference type="SUPFAM" id="SSF52374">
    <property type="entry name" value="Nucleotidylyl transferase"/>
    <property type="match status" value="1"/>
</dbReference>
<dbReference type="GO" id="GO:0005829">
    <property type="term" value="C:cytosol"/>
    <property type="evidence" value="ECO:0007669"/>
    <property type="project" value="TreeGrafter"/>
</dbReference>
<dbReference type="SMART" id="SM00840">
    <property type="entry name" value="DALR_2"/>
    <property type="match status" value="1"/>
</dbReference>
<dbReference type="HAMAP" id="MF_00041">
    <property type="entry name" value="Cys_tRNA_synth"/>
    <property type="match status" value="1"/>
</dbReference>
<reference evidence="15 16" key="1">
    <citation type="submission" date="2019-10" db="EMBL/GenBank/DDBJ databases">
        <title>Streptomyces smaragdinus sp. nov. and Streptomyces fabii sp. nov., isolated from the gut of fungus growing-termite Macrotermes natalensis.</title>
        <authorList>
            <person name="Schwitalla J."/>
            <person name="Benndorf R."/>
            <person name="Martin K."/>
            <person name="De Beer W."/>
            <person name="Kaster A.-K."/>
            <person name="Vollmers J."/>
            <person name="Poulsen M."/>
            <person name="Beemelmanns C."/>
        </authorList>
    </citation>
    <scope>NUCLEOTIDE SEQUENCE [LARGE SCALE GENOMIC DNA]</scope>
    <source>
        <strain evidence="15 16">RB5</strain>
    </source>
</reference>
<dbReference type="SUPFAM" id="SSF47323">
    <property type="entry name" value="Anticodon-binding domain of a subclass of class I aminoacyl-tRNA synthetases"/>
    <property type="match status" value="1"/>
</dbReference>
<comment type="similarity">
    <text evidence="2 13">Belongs to the class-I aminoacyl-tRNA synthetase family.</text>
</comment>
<dbReference type="Proteomes" id="UP000466345">
    <property type="component" value="Unassembled WGS sequence"/>
</dbReference>
<evidence type="ECO:0000256" key="8">
    <source>
        <dbReference type="ARBA" id="ARBA00022833"/>
    </source>
</evidence>
<evidence type="ECO:0000259" key="14">
    <source>
        <dbReference type="SMART" id="SM00840"/>
    </source>
</evidence>
<organism evidence="15 16">
    <name type="scientific">Streptomyces smaragdinus</name>
    <dbReference type="NCBI Taxonomy" id="2585196"/>
    <lineage>
        <taxon>Bacteria</taxon>
        <taxon>Bacillati</taxon>
        <taxon>Actinomycetota</taxon>
        <taxon>Actinomycetes</taxon>
        <taxon>Kitasatosporales</taxon>
        <taxon>Streptomycetaceae</taxon>
        <taxon>Streptomyces</taxon>
    </lineage>
</organism>
<accession>A0A7K0CG74</accession>
<evidence type="ECO:0000256" key="1">
    <source>
        <dbReference type="ARBA" id="ARBA00004496"/>
    </source>
</evidence>
<keyword evidence="6 13" id="KW-0479">Metal-binding</keyword>
<evidence type="ECO:0000256" key="11">
    <source>
        <dbReference type="ARBA" id="ARBA00023146"/>
    </source>
</evidence>
<comment type="subcellular location">
    <subcellularLocation>
        <location evidence="1 13">Cytoplasm</location>
    </subcellularLocation>
</comment>
<evidence type="ECO:0000313" key="16">
    <source>
        <dbReference type="Proteomes" id="UP000466345"/>
    </source>
</evidence>
<dbReference type="Gene3D" id="3.40.50.620">
    <property type="entry name" value="HUPs"/>
    <property type="match status" value="1"/>
</dbReference>
<feature type="binding site" evidence="13">
    <location>
        <position position="232"/>
    </location>
    <ligand>
        <name>Zn(2+)</name>
        <dbReference type="ChEBI" id="CHEBI:29105"/>
    </ligand>
</feature>
<proteinExistence type="inferred from homology"/>
<feature type="short sequence motif" description="'KMSKS' region" evidence="13">
    <location>
        <begin position="263"/>
        <end position="267"/>
    </location>
</feature>
<dbReference type="InterPro" id="IPR056411">
    <property type="entry name" value="CysS_C"/>
</dbReference>
<evidence type="ECO:0000313" key="15">
    <source>
        <dbReference type="EMBL" id="MQY12475.1"/>
    </source>
</evidence>
<dbReference type="AlphaFoldDB" id="A0A7K0CG74"/>
<feature type="binding site" evidence="13">
    <location>
        <position position="266"/>
    </location>
    <ligand>
        <name>ATP</name>
        <dbReference type="ChEBI" id="CHEBI:30616"/>
    </ligand>
</feature>
<comment type="caution">
    <text evidence="15">The sequence shown here is derived from an EMBL/GenBank/DDBJ whole genome shotgun (WGS) entry which is preliminary data.</text>
</comment>
<gene>
    <name evidence="15" type="primary">cysS_1</name>
    <name evidence="13" type="synonym">cysS</name>
    <name evidence="15" type="ORF">SRB5_26090</name>
</gene>
<evidence type="ECO:0000256" key="2">
    <source>
        <dbReference type="ARBA" id="ARBA00005594"/>
    </source>
</evidence>
<dbReference type="GO" id="GO:0006423">
    <property type="term" value="P:cysteinyl-tRNA aminoacylation"/>
    <property type="evidence" value="ECO:0007669"/>
    <property type="project" value="UniProtKB-UniRule"/>
</dbReference>
<evidence type="ECO:0000256" key="13">
    <source>
        <dbReference type="HAMAP-Rule" id="MF_00041"/>
    </source>
</evidence>
<comment type="subunit">
    <text evidence="3 13">Monomer.</text>
</comment>
<evidence type="ECO:0000256" key="7">
    <source>
        <dbReference type="ARBA" id="ARBA00022741"/>
    </source>
</evidence>
<dbReference type="GO" id="GO:0008270">
    <property type="term" value="F:zinc ion binding"/>
    <property type="evidence" value="ECO:0007669"/>
    <property type="project" value="UniProtKB-UniRule"/>
</dbReference>
<comment type="catalytic activity">
    <reaction evidence="12 13">
        <text>tRNA(Cys) + L-cysteine + ATP = L-cysteinyl-tRNA(Cys) + AMP + diphosphate</text>
        <dbReference type="Rhea" id="RHEA:17773"/>
        <dbReference type="Rhea" id="RHEA-COMP:9661"/>
        <dbReference type="Rhea" id="RHEA-COMP:9679"/>
        <dbReference type="ChEBI" id="CHEBI:30616"/>
        <dbReference type="ChEBI" id="CHEBI:33019"/>
        <dbReference type="ChEBI" id="CHEBI:35235"/>
        <dbReference type="ChEBI" id="CHEBI:78442"/>
        <dbReference type="ChEBI" id="CHEBI:78517"/>
        <dbReference type="ChEBI" id="CHEBI:456215"/>
        <dbReference type="EC" id="6.1.1.16"/>
    </reaction>
</comment>
<name>A0A7K0CG74_9ACTN</name>
<feature type="domain" description="Cysteinyl-tRNA synthetase class Ia DALR" evidence="14">
    <location>
        <begin position="340"/>
        <end position="401"/>
    </location>
</feature>
<keyword evidence="11 13" id="KW-0030">Aminoacyl-tRNA synthetase</keyword>
<keyword evidence="7 13" id="KW-0547">Nucleotide-binding</keyword>
<dbReference type="InterPro" id="IPR024909">
    <property type="entry name" value="Cys-tRNA/MSH_ligase"/>
</dbReference>
<keyword evidence="4 13" id="KW-0963">Cytoplasm</keyword>
<dbReference type="InterPro" id="IPR015803">
    <property type="entry name" value="Cys-tRNA-ligase"/>
</dbReference>
<evidence type="ECO:0000256" key="10">
    <source>
        <dbReference type="ARBA" id="ARBA00022917"/>
    </source>
</evidence>
<evidence type="ECO:0000256" key="5">
    <source>
        <dbReference type="ARBA" id="ARBA00022598"/>
    </source>
</evidence>
<dbReference type="Pfam" id="PF23493">
    <property type="entry name" value="CysS_C"/>
    <property type="match status" value="1"/>
</dbReference>
<dbReference type="InterPro" id="IPR015273">
    <property type="entry name" value="Cys-tRNA-synt_Ia_DALR"/>
</dbReference>
<feature type="binding site" evidence="13">
    <location>
        <position position="207"/>
    </location>
    <ligand>
        <name>Zn(2+)</name>
        <dbReference type="ChEBI" id="CHEBI:29105"/>
    </ligand>
</feature>
<protein>
    <recommendedName>
        <fullName evidence="13">Cysteine--tRNA ligase</fullName>
        <ecNumber evidence="13">6.1.1.16</ecNumber>
    </recommendedName>
    <alternativeName>
        <fullName evidence="13">Cysteinyl-tRNA synthetase</fullName>
        <shortName evidence="13">CysRS</shortName>
    </alternativeName>
</protein>
<feature type="binding site" evidence="13">
    <location>
        <position position="28"/>
    </location>
    <ligand>
        <name>Zn(2+)</name>
        <dbReference type="ChEBI" id="CHEBI:29105"/>
    </ligand>
</feature>
<dbReference type="InterPro" id="IPR032678">
    <property type="entry name" value="tRNA-synt_1_cat_dom"/>
</dbReference>
<evidence type="ECO:0000256" key="4">
    <source>
        <dbReference type="ARBA" id="ARBA00022490"/>
    </source>
</evidence>
<dbReference type="FunFam" id="3.40.50.620:FF:000068">
    <property type="entry name" value="Cysteine--tRNA ligase"/>
    <property type="match status" value="1"/>
</dbReference>
<sequence>MIRLYDTGVRRIRDFVPLVPGRVSIYLCGLTVQAPPHIGHVRGAMNFDVMRRWFQYRGHEVTFVRNVTDIDDKIIAKQTELDRPWWAIGYANERGVNAGYEALGCLPVTYEPRATGHVPEMIEMMSALIEKGHAYAAHGNVYFDVRSYPDYLALSNQELANLRQPEGEAEAGKRDPRDFALWKAVKPGEPSWETPWGRGRPGWHLECSAMAHKYLGRSFDIHGGGIDLIFPHHENEIAQSKAYGDDFASYWVHNAWVTMSGEKMSKSLGNSVLLTEMIRRWRPIVLRYYLATPHYRSTIEYSEESMLEAEAAFTRIENFVRRVVEQAGGAVEPAAEVPAAFAEAMDDDLGVPQALAVVHATVRQGNTALSTDDKDGAVARLAEVRAMLGLLGLDPLHEHWAGESERGSDLRGAVDALVRVVLEMRQAARARKDYATADAVRDQLLRSGLVVEDTPDGPRWTLG</sequence>
<dbReference type="RefSeq" id="WP_323377848.1">
    <property type="nucleotide sequence ID" value="NZ_WEGJ01000007.1"/>
</dbReference>
<dbReference type="InterPro" id="IPR009080">
    <property type="entry name" value="tRNAsynth_Ia_anticodon-bd"/>
</dbReference>